<dbReference type="EMBL" id="BDQX01000196">
    <property type="protein sequence ID" value="GBG09187.1"/>
    <property type="molecule type" value="Genomic_DNA"/>
</dbReference>
<reference evidence="5 6" key="1">
    <citation type="submission" date="2017-08" db="EMBL/GenBank/DDBJ databases">
        <title>Substantial Increase in Enzyme Production by Combined Drug-Resistance Mutations in Paenibacillus agaridevorans.</title>
        <authorList>
            <person name="Tanaka Y."/>
            <person name="Funane K."/>
            <person name="Hosaka T."/>
            <person name="Shiwa Y."/>
            <person name="Fujita N."/>
            <person name="Miyazaki T."/>
            <person name="Yoshikawa H."/>
            <person name="Murakami K."/>
            <person name="Kasahara K."/>
            <person name="Inaoka T."/>
            <person name="Hiraga Y."/>
            <person name="Ochi K."/>
        </authorList>
    </citation>
    <scope>NUCLEOTIDE SEQUENCE [LARGE SCALE GENOMIC DNA]</scope>
    <source>
        <strain evidence="5 6">T-3040</strain>
    </source>
</reference>
<keyword evidence="3" id="KW-0804">Transcription</keyword>
<dbReference type="SMART" id="SM00342">
    <property type="entry name" value="HTH_ARAC"/>
    <property type="match status" value="1"/>
</dbReference>
<comment type="caution">
    <text evidence="5">The sequence shown here is derived from an EMBL/GenBank/DDBJ whole genome shotgun (WGS) entry which is preliminary data.</text>
</comment>
<evidence type="ECO:0000256" key="1">
    <source>
        <dbReference type="ARBA" id="ARBA00023015"/>
    </source>
</evidence>
<proteinExistence type="predicted"/>
<keyword evidence="2 5" id="KW-0238">DNA-binding</keyword>
<dbReference type="PROSITE" id="PS01124">
    <property type="entry name" value="HTH_ARAC_FAMILY_2"/>
    <property type="match status" value="1"/>
</dbReference>
<sequence>MMEMKAYIDGHFRESLTLTELAKRLYISPGYFCSLFRQATGVNYLEYIASLRMDFAKRLLTEDPSRRINEVAELCGYQDLKYFRKLFKRHHGMTPMKLKEEAQGGSPA</sequence>
<keyword evidence="1" id="KW-0805">Transcription regulation</keyword>
<dbReference type="AlphaFoldDB" id="A0A2R5ERJ2"/>
<evidence type="ECO:0000259" key="4">
    <source>
        <dbReference type="PROSITE" id="PS01124"/>
    </source>
</evidence>
<gene>
    <name evidence="5" type="ORF">PAT3040_03827</name>
</gene>
<dbReference type="InterPro" id="IPR018062">
    <property type="entry name" value="HTH_AraC-typ_CS"/>
</dbReference>
<dbReference type="Proteomes" id="UP000245202">
    <property type="component" value="Unassembled WGS sequence"/>
</dbReference>
<evidence type="ECO:0000313" key="5">
    <source>
        <dbReference type="EMBL" id="GBG09187.1"/>
    </source>
</evidence>
<accession>A0A2R5ERJ2</accession>
<dbReference type="GO" id="GO:0003700">
    <property type="term" value="F:DNA-binding transcription factor activity"/>
    <property type="evidence" value="ECO:0007669"/>
    <property type="project" value="InterPro"/>
</dbReference>
<dbReference type="PROSITE" id="PS00041">
    <property type="entry name" value="HTH_ARAC_FAMILY_1"/>
    <property type="match status" value="1"/>
</dbReference>
<organism evidence="5 6">
    <name type="scientific">Paenibacillus agaridevorans</name>
    <dbReference type="NCBI Taxonomy" id="171404"/>
    <lineage>
        <taxon>Bacteria</taxon>
        <taxon>Bacillati</taxon>
        <taxon>Bacillota</taxon>
        <taxon>Bacilli</taxon>
        <taxon>Bacillales</taxon>
        <taxon>Paenibacillaceae</taxon>
        <taxon>Paenibacillus</taxon>
    </lineage>
</organism>
<dbReference type="InterPro" id="IPR018060">
    <property type="entry name" value="HTH_AraC"/>
</dbReference>
<dbReference type="SUPFAM" id="SSF46689">
    <property type="entry name" value="Homeodomain-like"/>
    <property type="match status" value="2"/>
</dbReference>
<protein>
    <submittedName>
        <fullName evidence="5">Putative DNA-binding response regulator</fullName>
    </submittedName>
</protein>
<dbReference type="Gene3D" id="1.10.10.60">
    <property type="entry name" value="Homeodomain-like"/>
    <property type="match status" value="2"/>
</dbReference>
<evidence type="ECO:0000256" key="3">
    <source>
        <dbReference type="ARBA" id="ARBA00023163"/>
    </source>
</evidence>
<dbReference type="PANTHER" id="PTHR43280:SF2">
    <property type="entry name" value="HTH-TYPE TRANSCRIPTIONAL REGULATOR EXSA"/>
    <property type="match status" value="1"/>
</dbReference>
<dbReference type="InterPro" id="IPR009057">
    <property type="entry name" value="Homeodomain-like_sf"/>
</dbReference>
<dbReference type="PANTHER" id="PTHR43280">
    <property type="entry name" value="ARAC-FAMILY TRANSCRIPTIONAL REGULATOR"/>
    <property type="match status" value="1"/>
</dbReference>
<dbReference type="PRINTS" id="PR00032">
    <property type="entry name" value="HTHARAC"/>
</dbReference>
<evidence type="ECO:0000313" key="6">
    <source>
        <dbReference type="Proteomes" id="UP000245202"/>
    </source>
</evidence>
<dbReference type="Pfam" id="PF12833">
    <property type="entry name" value="HTH_18"/>
    <property type="match status" value="1"/>
</dbReference>
<name>A0A2R5ERJ2_9BACL</name>
<feature type="domain" description="HTH araC/xylS-type" evidence="4">
    <location>
        <begin position="2"/>
        <end position="101"/>
    </location>
</feature>
<dbReference type="InterPro" id="IPR020449">
    <property type="entry name" value="Tscrpt_reg_AraC-type_HTH"/>
</dbReference>
<keyword evidence="6" id="KW-1185">Reference proteome</keyword>
<evidence type="ECO:0000256" key="2">
    <source>
        <dbReference type="ARBA" id="ARBA00023125"/>
    </source>
</evidence>
<dbReference type="GO" id="GO:0043565">
    <property type="term" value="F:sequence-specific DNA binding"/>
    <property type="evidence" value="ECO:0007669"/>
    <property type="project" value="InterPro"/>
</dbReference>